<accession>A0A3R7FP99</accession>
<dbReference type="Proteomes" id="UP000028058">
    <property type="component" value="Unassembled WGS sequence"/>
</dbReference>
<sequence>MSDAAATSLSQEVAIVWVEGWDTVDAKYDYVRWMFEKTRNRTGKPRGSMRAGRIVGYAELEENAEPTEPSRRYRRRVFYVKDNDRSEPHGQYQDATPHEAVDPRTIHPGIHGQLTDRARGRRSAQPGTATHTCEPEPPDGMLF</sequence>
<evidence type="ECO:0000256" key="1">
    <source>
        <dbReference type="SAM" id="MobiDB-lite"/>
    </source>
</evidence>
<keyword evidence="3" id="KW-1185">Reference proteome</keyword>
<proteinExistence type="predicted"/>
<dbReference type="InterPro" id="IPR046051">
    <property type="entry name" value="DUF6009"/>
</dbReference>
<dbReference type="OrthoDB" id="495725at2"/>
<feature type="compositionally biased region" description="Basic and acidic residues" evidence="1">
    <location>
        <begin position="96"/>
        <end position="105"/>
    </location>
</feature>
<reference evidence="2 3" key="1">
    <citation type="journal article" date="2014" name="Genome Announc.">
        <title>Draft Genome Sequence of Streptomyces fradiae ATCC 19609, a Strain Highly Sensitive to Antibiotics.</title>
        <authorList>
            <person name="Bekker O.B."/>
            <person name="Klimina K.M."/>
            <person name="Vatlin A.A."/>
            <person name="Zakharevich N.V."/>
            <person name="Kasianov A.S."/>
            <person name="Danilenko V.N."/>
        </authorList>
    </citation>
    <scope>NUCLEOTIDE SEQUENCE [LARGE SCALE GENOMIC DNA]</scope>
    <source>
        <strain evidence="2 3">ATCC 19609</strain>
    </source>
</reference>
<evidence type="ECO:0000313" key="2">
    <source>
        <dbReference type="EMBL" id="RKM92634.1"/>
    </source>
</evidence>
<evidence type="ECO:0000313" key="3">
    <source>
        <dbReference type="Proteomes" id="UP000028058"/>
    </source>
</evidence>
<comment type="caution">
    <text evidence="2">The sequence shown here is derived from an EMBL/GenBank/DDBJ whole genome shotgun (WGS) entry which is preliminary data.</text>
</comment>
<feature type="region of interest" description="Disordered" evidence="1">
    <location>
        <begin position="82"/>
        <end position="143"/>
    </location>
</feature>
<dbReference type="RefSeq" id="WP_050364037.1">
    <property type="nucleotide sequence ID" value="NZ_JNAD02000013.1"/>
</dbReference>
<dbReference type="AlphaFoldDB" id="A0A3R7FP99"/>
<protein>
    <submittedName>
        <fullName evidence="2">Transcription factor</fullName>
    </submittedName>
</protein>
<gene>
    <name evidence="2" type="ORF">SFRA_024935</name>
</gene>
<organism evidence="2 3">
    <name type="scientific">Streptomyces xinghaiensis</name>
    <dbReference type="NCBI Taxonomy" id="1038928"/>
    <lineage>
        <taxon>Bacteria</taxon>
        <taxon>Bacillati</taxon>
        <taxon>Actinomycetota</taxon>
        <taxon>Actinomycetes</taxon>
        <taxon>Kitasatosporales</taxon>
        <taxon>Streptomycetaceae</taxon>
        <taxon>Streptomyces</taxon>
    </lineage>
</organism>
<dbReference type="EMBL" id="JNAD02000013">
    <property type="protein sequence ID" value="RKM92634.1"/>
    <property type="molecule type" value="Genomic_DNA"/>
</dbReference>
<dbReference type="Pfam" id="PF19472">
    <property type="entry name" value="DUF6009"/>
    <property type="match status" value="1"/>
</dbReference>
<name>A0A3R7FP99_9ACTN</name>